<name>A0A0S4KJT1_BODSA</name>
<dbReference type="VEuPathDB" id="TriTrypDB:BSAL_54065"/>
<protein>
    <submittedName>
        <fullName evidence="2">Uncharacterized protein</fullName>
    </submittedName>
</protein>
<feature type="region of interest" description="Disordered" evidence="1">
    <location>
        <begin position="417"/>
        <end position="438"/>
    </location>
</feature>
<evidence type="ECO:0000313" key="2">
    <source>
        <dbReference type="EMBL" id="CUI11636.1"/>
    </source>
</evidence>
<dbReference type="Proteomes" id="UP000051952">
    <property type="component" value="Unassembled WGS sequence"/>
</dbReference>
<reference evidence="3" key="1">
    <citation type="submission" date="2015-09" db="EMBL/GenBank/DDBJ databases">
        <authorList>
            <consortium name="Pathogen Informatics"/>
        </authorList>
    </citation>
    <scope>NUCLEOTIDE SEQUENCE [LARGE SCALE GENOMIC DNA]</scope>
    <source>
        <strain evidence="3">Lake Konstanz</strain>
    </source>
</reference>
<dbReference type="EMBL" id="CYKH01000122">
    <property type="protein sequence ID" value="CUI11636.1"/>
    <property type="molecule type" value="Genomic_DNA"/>
</dbReference>
<dbReference type="OrthoDB" id="249458at2759"/>
<sequence>MDDAATATASSTSSATAARPLSQLTPFDELWHSATRFARYHYTDDGGEAQFYKHLYDNNWLRNKQAPQMVSVLIRSCNRSQNVKLVKEYFTHFVKHVMERAAAEEEEKESQLLAAQNSEGSSYTTDHSTSDDVIRGGDDLKDQNDNTHRNKTSKFQEVVVHTYFQTLLNCRAYQAVVDTAENLFTHVDAYTPSASILAVVSRAAGEVRNHRLAMHCASLLFASTTTAASQQHQNDEGTFASSSGGGDAGGIVAEQQQDPSSSAASEKSLPSSYEVFVTLMALAKCHATSFFPLLEKVRAIAAISPNAEETLCLQLHYLRRSPHIASETNRILADLRAKPIASVTLLTVRNMTLILLLLQHCNHDQFLEVYREYVMRSSEKSHLWCLVLLQWAELRRYTLSNADRDFVIRTLRELQKEEEGEQSKSTTNSKRGSSSSSTTSLWHTVTSWIAPSAGDTVLQRGAVAIFLADCCAMGRLHRTEAFATALSSSPASSLSPSHGEDDRTGAHLLPQWPLDDSSLRFTLKPSGKLSSGLRHNALAPDSLVRYNSIDVSSGLGPSMLDAQIMMHKGWEDDEGSAIAVGNGGGTQQLYTPRGEELSLILSSRAMVQSMMSFSN</sequence>
<feature type="compositionally biased region" description="Low complexity" evidence="1">
    <location>
        <begin position="423"/>
        <end position="438"/>
    </location>
</feature>
<feature type="compositionally biased region" description="Low complexity" evidence="1">
    <location>
        <begin position="111"/>
        <end position="127"/>
    </location>
</feature>
<feature type="region of interest" description="Disordered" evidence="1">
    <location>
        <begin position="105"/>
        <end position="149"/>
    </location>
</feature>
<evidence type="ECO:0000313" key="3">
    <source>
        <dbReference type="Proteomes" id="UP000051952"/>
    </source>
</evidence>
<organism evidence="2 3">
    <name type="scientific">Bodo saltans</name>
    <name type="common">Flagellated protozoan</name>
    <dbReference type="NCBI Taxonomy" id="75058"/>
    <lineage>
        <taxon>Eukaryota</taxon>
        <taxon>Discoba</taxon>
        <taxon>Euglenozoa</taxon>
        <taxon>Kinetoplastea</taxon>
        <taxon>Metakinetoplastina</taxon>
        <taxon>Eubodonida</taxon>
        <taxon>Bodonidae</taxon>
        <taxon>Bodo</taxon>
    </lineage>
</organism>
<evidence type="ECO:0000256" key="1">
    <source>
        <dbReference type="SAM" id="MobiDB-lite"/>
    </source>
</evidence>
<dbReference type="AlphaFoldDB" id="A0A0S4KJT1"/>
<keyword evidence="3" id="KW-1185">Reference proteome</keyword>
<gene>
    <name evidence="2" type="ORF">BSAL_54065</name>
</gene>
<feature type="region of interest" description="Disordered" evidence="1">
    <location>
        <begin position="231"/>
        <end position="266"/>
    </location>
</feature>
<feature type="compositionally biased region" description="Basic and acidic residues" evidence="1">
    <location>
        <begin position="128"/>
        <end position="148"/>
    </location>
</feature>
<accession>A0A0S4KJT1</accession>
<proteinExistence type="predicted"/>